<dbReference type="GO" id="GO:1990429">
    <property type="term" value="C:peroxisomal importomer complex"/>
    <property type="evidence" value="ECO:0007669"/>
    <property type="project" value="TreeGrafter"/>
</dbReference>
<name>A0AAD5U5S5_9FUNG</name>
<gene>
    <name evidence="14" type="primary">PEX14</name>
    <name evidence="14" type="ORF">HK099_007030</name>
</gene>
<feature type="coiled-coil region" evidence="11">
    <location>
        <begin position="159"/>
        <end position="193"/>
    </location>
</feature>
<comment type="caution">
    <text evidence="14">The sequence shown here is derived from an EMBL/GenBank/DDBJ whole genome shotgun (WGS) entry which is preliminary data.</text>
</comment>
<evidence type="ECO:0000256" key="6">
    <source>
        <dbReference type="ARBA" id="ARBA00023140"/>
    </source>
</evidence>
<dbReference type="GO" id="GO:0005778">
    <property type="term" value="C:peroxisomal membrane"/>
    <property type="evidence" value="ECO:0007669"/>
    <property type="project" value="UniProtKB-SubCell"/>
</dbReference>
<feature type="compositionally biased region" description="Low complexity" evidence="12">
    <location>
        <begin position="49"/>
        <end position="61"/>
    </location>
</feature>
<dbReference type="Gene3D" id="1.10.10.10">
    <property type="entry name" value="Winged helix-like DNA-binding domain superfamily/Winged helix DNA-binding domain"/>
    <property type="match status" value="1"/>
</dbReference>
<dbReference type="PANTHER" id="PTHR23058">
    <property type="entry name" value="PEROXISOMAL MEMBRANE PROTEIN PEX14"/>
    <property type="match status" value="1"/>
</dbReference>
<keyword evidence="6 10" id="KW-0576">Peroxisome</keyword>
<evidence type="ECO:0000256" key="8">
    <source>
        <dbReference type="ARBA" id="ARBA00029691"/>
    </source>
</evidence>
<keyword evidence="11" id="KW-0175">Coiled coil</keyword>
<evidence type="ECO:0000256" key="4">
    <source>
        <dbReference type="ARBA" id="ARBA00023010"/>
    </source>
</evidence>
<accession>A0AAD5U5S5</accession>
<feature type="region of interest" description="Disordered" evidence="12">
    <location>
        <begin position="236"/>
        <end position="314"/>
    </location>
</feature>
<evidence type="ECO:0000259" key="13">
    <source>
        <dbReference type="Pfam" id="PF04695"/>
    </source>
</evidence>
<sequence length="314" mass="34933">MSEEKIQSAVRFLKDPKVQSAPLTKRIAFLESKGLSSDEIQLALQQVNNNSTNNSGNLSNSQHPPFGQNQPQAQQVYLPQPASYDWKDYVLGTISVVGAGYLTFQFFHNYILPLVSWPNQSQLKDSTEQIDKQLMTSTKTLEAVQLTTSEMMKAVKIQSESVSKSLANMEEVLEELKNNDEKREEDLKDLKSEIELIREVIPKMMDKSKDSQTAVLTDLQDDIKSLKNLLVNRRIPFSNNSSVPSPSQSLPNGLSANNDTVSDPGVRSPVTVSSKLMDSPAKPFQLSSKPSIPAWQLSENTNVSQSEKVESSEE</sequence>
<dbReference type="AlphaFoldDB" id="A0AAD5U5S5"/>
<evidence type="ECO:0000256" key="7">
    <source>
        <dbReference type="ARBA" id="ARBA00029502"/>
    </source>
</evidence>
<keyword evidence="2 10" id="KW-0813">Transport</keyword>
<dbReference type="EMBL" id="JADGJW010000065">
    <property type="protein sequence ID" value="KAJ3225295.1"/>
    <property type="molecule type" value="Genomic_DNA"/>
</dbReference>
<organism evidence="14 15">
    <name type="scientific">Clydaea vesicula</name>
    <dbReference type="NCBI Taxonomy" id="447962"/>
    <lineage>
        <taxon>Eukaryota</taxon>
        <taxon>Fungi</taxon>
        <taxon>Fungi incertae sedis</taxon>
        <taxon>Chytridiomycota</taxon>
        <taxon>Chytridiomycota incertae sedis</taxon>
        <taxon>Chytridiomycetes</taxon>
        <taxon>Lobulomycetales</taxon>
        <taxon>Lobulomycetaceae</taxon>
        <taxon>Clydaea</taxon>
    </lineage>
</organism>
<dbReference type="InterPro" id="IPR025655">
    <property type="entry name" value="PEX14"/>
</dbReference>
<dbReference type="InterPro" id="IPR006785">
    <property type="entry name" value="Pex14_N"/>
</dbReference>
<dbReference type="InterPro" id="IPR036388">
    <property type="entry name" value="WH-like_DNA-bd_sf"/>
</dbReference>
<feature type="domain" description="Peroxisome membrane anchor protein Pex14p N-terminal" evidence="13">
    <location>
        <begin position="2"/>
        <end position="45"/>
    </location>
</feature>
<feature type="region of interest" description="Disordered" evidence="12">
    <location>
        <begin position="49"/>
        <end position="71"/>
    </location>
</feature>
<reference evidence="14" key="1">
    <citation type="submission" date="2020-05" db="EMBL/GenBank/DDBJ databases">
        <title>Phylogenomic resolution of chytrid fungi.</title>
        <authorList>
            <person name="Stajich J.E."/>
            <person name="Amses K."/>
            <person name="Simmons R."/>
            <person name="Seto K."/>
            <person name="Myers J."/>
            <person name="Bonds A."/>
            <person name="Quandt C.A."/>
            <person name="Barry K."/>
            <person name="Liu P."/>
            <person name="Grigoriev I."/>
            <person name="Longcore J.E."/>
            <person name="James T.Y."/>
        </authorList>
    </citation>
    <scope>NUCLEOTIDE SEQUENCE</scope>
    <source>
        <strain evidence="14">JEL0476</strain>
    </source>
</reference>
<evidence type="ECO:0000256" key="3">
    <source>
        <dbReference type="ARBA" id="ARBA00022927"/>
    </source>
</evidence>
<dbReference type="Proteomes" id="UP001211065">
    <property type="component" value="Unassembled WGS sequence"/>
</dbReference>
<evidence type="ECO:0000256" key="2">
    <source>
        <dbReference type="ARBA" id="ARBA00022448"/>
    </source>
</evidence>
<dbReference type="Pfam" id="PF04695">
    <property type="entry name" value="Pex14_N"/>
    <property type="match status" value="1"/>
</dbReference>
<comment type="function">
    <text evidence="10">Component of the PEX13-PEX14 docking complex, a translocon channel that specifically mediates the import of peroxisomal cargo proteins bound to PEX5 receptor. The PEX13-PEX14 docking complex forms a large import pore which can be opened to a diameter of about 9 nm. Mechanistically, PEX5 receptor along with cargo proteins associates with the PEX14 subunit of the PEX13-PEX14 docking complex in the cytosol, leading to the insertion of the receptor into the organelle membrane with the concomitant translocation of the cargo into the peroxisome matrix.</text>
</comment>
<evidence type="ECO:0000256" key="1">
    <source>
        <dbReference type="ARBA" id="ARBA00005443"/>
    </source>
</evidence>
<evidence type="ECO:0000313" key="14">
    <source>
        <dbReference type="EMBL" id="KAJ3225295.1"/>
    </source>
</evidence>
<evidence type="ECO:0000313" key="15">
    <source>
        <dbReference type="Proteomes" id="UP001211065"/>
    </source>
</evidence>
<keyword evidence="15" id="KW-1185">Reference proteome</keyword>
<dbReference type="GO" id="GO:0005102">
    <property type="term" value="F:signaling receptor binding"/>
    <property type="evidence" value="ECO:0007669"/>
    <property type="project" value="TreeGrafter"/>
</dbReference>
<feature type="compositionally biased region" description="Low complexity" evidence="12">
    <location>
        <begin position="238"/>
        <end position="252"/>
    </location>
</feature>
<dbReference type="GO" id="GO:0016560">
    <property type="term" value="P:protein import into peroxisome matrix, docking"/>
    <property type="evidence" value="ECO:0007669"/>
    <property type="project" value="UniProtKB-UniRule"/>
</dbReference>
<evidence type="ECO:0000256" key="10">
    <source>
        <dbReference type="RuleBase" id="RU367032"/>
    </source>
</evidence>
<comment type="similarity">
    <text evidence="1 10">Belongs to the peroxin-14 family.</text>
</comment>
<keyword evidence="3 10" id="KW-0653">Protein transport</keyword>
<proteinExistence type="inferred from homology"/>
<evidence type="ECO:0000256" key="12">
    <source>
        <dbReference type="SAM" id="MobiDB-lite"/>
    </source>
</evidence>
<keyword evidence="5 10" id="KW-0472">Membrane</keyword>
<evidence type="ECO:0000256" key="11">
    <source>
        <dbReference type="SAM" id="Coils"/>
    </source>
</evidence>
<keyword evidence="4" id="KW-0811">Translocation</keyword>
<evidence type="ECO:0000256" key="5">
    <source>
        <dbReference type="ARBA" id="ARBA00023136"/>
    </source>
</evidence>
<comment type="subcellular location">
    <subcellularLocation>
        <location evidence="9 10">Peroxisome membrane</location>
    </subcellularLocation>
</comment>
<dbReference type="PANTHER" id="PTHR23058:SF0">
    <property type="entry name" value="PEROXISOMAL MEMBRANE PROTEIN PEX14"/>
    <property type="match status" value="1"/>
</dbReference>
<protein>
    <recommendedName>
        <fullName evidence="7 10">Peroxisomal membrane protein PEX14</fullName>
    </recommendedName>
    <alternativeName>
        <fullName evidence="8 10">Peroxin-14</fullName>
    </alternativeName>
</protein>
<evidence type="ECO:0000256" key="9">
    <source>
        <dbReference type="ARBA" id="ARBA00046271"/>
    </source>
</evidence>